<organism evidence="1 2">
    <name type="scientific">Trematosphaeria pertusa</name>
    <dbReference type="NCBI Taxonomy" id="390896"/>
    <lineage>
        <taxon>Eukaryota</taxon>
        <taxon>Fungi</taxon>
        <taxon>Dikarya</taxon>
        <taxon>Ascomycota</taxon>
        <taxon>Pezizomycotina</taxon>
        <taxon>Dothideomycetes</taxon>
        <taxon>Pleosporomycetidae</taxon>
        <taxon>Pleosporales</taxon>
        <taxon>Massarineae</taxon>
        <taxon>Trematosphaeriaceae</taxon>
        <taxon>Trematosphaeria</taxon>
    </lineage>
</organism>
<reference evidence="1" key="1">
    <citation type="journal article" date="2020" name="Stud. Mycol.">
        <title>101 Dothideomycetes genomes: a test case for predicting lifestyles and emergence of pathogens.</title>
        <authorList>
            <person name="Haridas S."/>
            <person name="Albert R."/>
            <person name="Binder M."/>
            <person name="Bloem J."/>
            <person name="Labutti K."/>
            <person name="Salamov A."/>
            <person name="Andreopoulos B."/>
            <person name="Baker S."/>
            <person name="Barry K."/>
            <person name="Bills G."/>
            <person name="Bluhm B."/>
            <person name="Cannon C."/>
            <person name="Castanera R."/>
            <person name="Culley D."/>
            <person name="Daum C."/>
            <person name="Ezra D."/>
            <person name="Gonzalez J."/>
            <person name="Henrissat B."/>
            <person name="Kuo A."/>
            <person name="Liang C."/>
            <person name="Lipzen A."/>
            <person name="Lutzoni F."/>
            <person name="Magnuson J."/>
            <person name="Mondo S."/>
            <person name="Nolan M."/>
            <person name="Ohm R."/>
            <person name="Pangilinan J."/>
            <person name="Park H.-J."/>
            <person name="Ramirez L."/>
            <person name="Alfaro M."/>
            <person name="Sun H."/>
            <person name="Tritt A."/>
            <person name="Yoshinaga Y."/>
            <person name="Zwiers L.-H."/>
            <person name="Turgeon B."/>
            <person name="Goodwin S."/>
            <person name="Spatafora J."/>
            <person name="Crous P."/>
            <person name="Grigoriev I."/>
        </authorList>
    </citation>
    <scope>NUCLEOTIDE SEQUENCE</scope>
    <source>
        <strain evidence="1">CBS 122368</strain>
    </source>
</reference>
<dbReference type="RefSeq" id="XP_033681568.1">
    <property type="nucleotide sequence ID" value="XM_033829433.1"/>
</dbReference>
<evidence type="ECO:0000313" key="2">
    <source>
        <dbReference type="Proteomes" id="UP000800094"/>
    </source>
</evidence>
<accession>A0A6A6I7N2</accession>
<dbReference type="OrthoDB" id="10251254at2759"/>
<dbReference type="AlphaFoldDB" id="A0A6A6I7N2"/>
<dbReference type="EMBL" id="ML987198">
    <property type="protein sequence ID" value="KAF2246564.1"/>
    <property type="molecule type" value="Genomic_DNA"/>
</dbReference>
<dbReference type="GeneID" id="54582763"/>
<proteinExistence type="predicted"/>
<protein>
    <submittedName>
        <fullName evidence="1">Uncharacterized protein</fullName>
    </submittedName>
</protein>
<dbReference type="Proteomes" id="UP000800094">
    <property type="component" value="Unassembled WGS sequence"/>
</dbReference>
<sequence>MSVIAQLPKDLGGAEGKVAYIGMFASSNLRLRLTVRCRYGRHLQARKDRADCGALWCGP</sequence>
<evidence type="ECO:0000313" key="1">
    <source>
        <dbReference type="EMBL" id="KAF2246564.1"/>
    </source>
</evidence>
<keyword evidence="2" id="KW-1185">Reference proteome</keyword>
<gene>
    <name evidence="1" type="ORF">BU26DRAFT_521015</name>
</gene>
<name>A0A6A6I7N2_9PLEO</name>